<accession>E9SB83</accession>
<evidence type="ECO:0000313" key="3">
    <source>
        <dbReference type="EMBL" id="EGC03448.1"/>
    </source>
</evidence>
<reference evidence="3 4" key="1">
    <citation type="submission" date="2011-02" db="EMBL/GenBank/DDBJ databases">
        <authorList>
            <person name="Nelson K.E."/>
            <person name="Sutton G."/>
            <person name="Torralba M."/>
            <person name="Durkin S."/>
            <person name="Harkins D."/>
            <person name="Montgomery R."/>
            <person name="Ziemer C."/>
            <person name="Klaassens E."/>
            <person name="Ocuiv P."/>
            <person name="Morrison M."/>
        </authorList>
    </citation>
    <scope>NUCLEOTIDE SEQUENCE [LARGE SCALE GENOMIC DNA]</scope>
    <source>
        <strain evidence="3 4">8</strain>
    </source>
</reference>
<dbReference type="AlphaFoldDB" id="E9SB83"/>
<feature type="transmembrane region" description="Helical" evidence="2">
    <location>
        <begin position="119"/>
        <end position="141"/>
    </location>
</feature>
<dbReference type="Proteomes" id="UP000004259">
    <property type="component" value="Unassembled WGS sequence"/>
</dbReference>
<gene>
    <name evidence="3" type="ORF">CUS_6555</name>
</gene>
<organism evidence="3 4">
    <name type="scientific">Ruminococcus albus 8</name>
    <dbReference type="NCBI Taxonomy" id="246199"/>
    <lineage>
        <taxon>Bacteria</taxon>
        <taxon>Bacillati</taxon>
        <taxon>Bacillota</taxon>
        <taxon>Clostridia</taxon>
        <taxon>Eubacteriales</taxon>
        <taxon>Oscillospiraceae</taxon>
        <taxon>Ruminococcus</taxon>
    </lineage>
</organism>
<evidence type="ECO:0000256" key="1">
    <source>
        <dbReference type="SAM" id="MobiDB-lite"/>
    </source>
</evidence>
<feature type="region of interest" description="Disordered" evidence="1">
    <location>
        <begin position="1"/>
        <end position="22"/>
    </location>
</feature>
<dbReference type="eggNOG" id="ENOG5030TXE">
    <property type="taxonomic scope" value="Bacteria"/>
</dbReference>
<dbReference type="RefSeq" id="WP_002848814.1">
    <property type="nucleotide sequence ID" value="NZ_ADKM02000066.1"/>
</dbReference>
<comment type="caution">
    <text evidence="3">The sequence shown here is derived from an EMBL/GenBank/DDBJ whole genome shotgun (WGS) entry which is preliminary data.</text>
</comment>
<evidence type="ECO:0000256" key="2">
    <source>
        <dbReference type="SAM" id="Phobius"/>
    </source>
</evidence>
<name>E9SB83_RUMAL</name>
<protein>
    <submittedName>
        <fullName evidence="3">Uncharacterized protein</fullName>
    </submittedName>
</protein>
<keyword evidence="2" id="KW-1133">Transmembrane helix</keyword>
<dbReference type="OrthoDB" id="1817666at2"/>
<keyword evidence="4" id="KW-1185">Reference proteome</keyword>
<dbReference type="EMBL" id="ADKM02000066">
    <property type="protein sequence ID" value="EGC03448.1"/>
    <property type="molecule type" value="Genomic_DNA"/>
</dbReference>
<evidence type="ECO:0000313" key="4">
    <source>
        <dbReference type="Proteomes" id="UP000004259"/>
    </source>
</evidence>
<keyword evidence="2" id="KW-0472">Membrane</keyword>
<keyword evidence="2" id="KW-0812">Transmembrane</keyword>
<sequence>MAIDKTLQTKRSGRGASMDSLKIPENLDMSRLERTSYHGSGINAAADEIFAENRYGKKTRFGAADVNYAGSEQRAKQRREEAKTIENDFTARPMVNNKARNALHQGVKVGSSYVERKKIIIWITAALILLASALVFLPPLMNSSSEEARVDYDRNVFRTMGMTEFKAFAMSNYSVFSQEAFSSERNENYRVIEMTVHLQNSSPFEVTIPQYEAVHVPAKYKDKVCYVTSTGVASNKDGVSKVVGDRLNGFEGKDVTIEMMINVADMTEEDLDECVTGMILSTTGAKKRIARGVEVPCLPAFLFVSDAVTVQLDP</sequence>
<proteinExistence type="predicted"/>